<dbReference type="SUPFAM" id="SSF46934">
    <property type="entry name" value="UBA-like"/>
    <property type="match status" value="1"/>
</dbReference>
<dbReference type="PROSITE" id="PS51399">
    <property type="entry name" value="SEP"/>
    <property type="match status" value="1"/>
</dbReference>
<dbReference type="GO" id="GO:0061025">
    <property type="term" value="P:membrane fusion"/>
    <property type="evidence" value="ECO:0007669"/>
    <property type="project" value="TreeGrafter"/>
</dbReference>
<name>A0A0E9NC78_SAICN</name>
<dbReference type="CDD" id="cd14348">
    <property type="entry name" value="UBA_p47"/>
    <property type="match status" value="1"/>
</dbReference>
<comment type="caution">
    <text evidence="5">The sequence shown here is derived from an EMBL/GenBank/DDBJ whole genome shotgun (WGS) entry which is preliminary data.</text>
</comment>
<dbReference type="InterPro" id="IPR009060">
    <property type="entry name" value="UBA-like_sf"/>
</dbReference>
<protein>
    <recommendedName>
        <fullName evidence="7">UBX domain-containing protein 1</fullName>
    </recommendedName>
</protein>
<dbReference type="OMA" id="NKDHTDK"/>
<dbReference type="STRING" id="698492.A0A0E9NC78"/>
<dbReference type="InterPro" id="IPR012989">
    <property type="entry name" value="SEP_domain"/>
</dbReference>
<dbReference type="Proteomes" id="UP000033140">
    <property type="component" value="Unassembled WGS sequence"/>
</dbReference>
<dbReference type="SMART" id="SM00166">
    <property type="entry name" value="UBX"/>
    <property type="match status" value="1"/>
</dbReference>
<feature type="compositionally biased region" description="Polar residues" evidence="2">
    <location>
        <begin position="303"/>
        <end position="323"/>
    </location>
</feature>
<feature type="compositionally biased region" description="Polar residues" evidence="2">
    <location>
        <begin position="72"/>
        <end position="98"/>
    </location>
</feature>
<organism evidence="5 6">
    <name type="scientific">Saitoella complicata (strain BCRC 22490 / CBS 7301 / JCM 7358 / NBRC 10748 / NRRL Y-17804)</name>
    <dbReference type="NCBI Taxonomy" id="698492"/>
    <lineage>
        <taxon>Eukaryota</taxon>
        <taxon>Fungi</taxon>
        <taxon>Dikarya</taxon>
        <taxon>Ascomycota</taxon>
        <taxon>Taphrinomycotina</taxon>
        <taxon>Taphrinomycotina incertae sedis</taxon>
        <taxon>Saitoella</taxon>
    </lineage>
</organism>
<evidence type="ECO:0008006" key="7">
    <source>
        <dbReference type="Google" id="ProtNLM"/>
    </source>
</evidence>
<dbReference type="PANTHER" id="PTHR23333:SF20">
    <property type="entry name" value="NSFL1 COFACTOR P47"/>
    <property type="match status" value="1"/>
</dbReference>
<evidence type="ECO:0000256" key="2">
    <source>
        <dbReference type="SAM" id="MobiDB-lite"/>
    </source>
</evidence>
<dbReference type="InterPro" id="IPR036241">
    <property type="entry name" value="NSFL1C_SEP_dom_sf"/>
</dbReference>
<reference evidence="5 6" key="3">
    <citation type="journal article" date="2015" name="Genome Announc.">
        <title>Draft Genome Sequence of the Archiascomycetous Yeast Saitoella complicata.</title>
        <authorList>
            <person name="Yamauchi K."/>
            <person name="Kondo S."/>
            <person name="Hamamoto M."/>
            <person name="Takahashi Y."/>
            <person name="Ogura Y."/>
            <person name="Hayashi T."/>
            <person name="Nishida H."/>
        </authorList>
    </citation>
    <scope>NUCLEOTIDE SEQUENCE [LARGE SCALE GENOMIC DNA]</scope>
    <source>
        <strain evidence="5 6">NRRL Y-17804</strain>
    </source>
</reference>
<dbReference type="InterPro" id="IPR029071">
    <property type="entry name" value="Ubiquitin-like_domsf"/>
</dbReference>
<feature type="domain" description="SEP" evidence="4">
    <location>
        <begin position="210"/>
        <end position="275"/>
    </location>
</feature>
<feature type="region of interest" description="Disordered" evidence="2">
    <location>
        <begin position="269"/>
        <end position="323"/>
    </location>
</feature>
<evidence type="ECO:0000313" key="6">
    <source>
        <dbReference type="Proteomes" id="UP000033140"/>
    </source>
</evidence>
<dbReference type="CDD" id="cd01770">
    <property type="entry name" value="UBX_UBXN2"/>
    <property type="match status" value="1"/>
</dbReference>
<dbReference type="FunFam" id="3.10.20.90:FF:000179">
    <property type="entry name" value="Plant UBX domain-containing protein 4"/>
    <property type="match status" value="1"/>
</dbReference>
<dbReference type="GO" id="GO:0000045">
    <property type="term" value="P:autophagosome assembly"/>
    <property type="evidence" value="ECO:0007669"/>
    <property type="project" value="TreeGrafter"/>
</dbReference>
<dbReference type="SUPFAM" id="SSF102848">
    <property type="entry name" value="NSFL1 (p97 ATPase) cofactor p47, SEP domain"/>
    <property type="match status" value="1"/>
</dbReference>
<dbReference type="Pfam" id="PF14555">
    <property type="entry name" value="UBA_4"/>
    <property type="match status" value="1"/>
</dbReference>
<dbReference type="PROSITE" id="PS50033">
    <property type="entry name" value="UBX"/>
    <property type="match status" value="1"/>
</dbReference>
<reference evidence="5 6" key="2">
    <citation type="journal article" date="2014" name="J. Gen. Appl. Microbiol.">
        <title>The early diverging ascomycetous budding yeast Saitoella complicata has three histone deacetylases belonging to the Clr6, Hos2, and Rpd3 lineages.</title>
        <authorList>
            <person name="Nishida H."/>
            <person name="Matsumoto T."/>
            <person name="Kondo S."/>
            <person name="Hamamoto M."/>
            <person name="Yoshikawa H."/>
        </authorList>
    </citation>
    <scope>NUCLEOTIDE SEQUENCE [LARGE SCALE GENOMIC DNA]</scope>
    <source>
        <strain evidence="5 6">NRRL Y-17804</strain>
    </source>
</reference>
<evidence type="ECO:0000313" key="5">
    <source>
        <dbReference type="EMBL" id="GAO47398.1"/>
    </source>
</evidence>
<dbReference type="Gene3D" id="3.10.20.90">
    <property type="entry name" value="Phosphatidylinositol 3-kinase Catalytic Subunit, Chain A, domain 1"/>
    <property type="match status" value="1"/>
</dbReference>
<dbReference type="GO" id="GO:0005634">
    <property type="term" value="C:nucleus"/>
    <property type="evidence" value="ECO:0007669"/>
    <property type="project" value="TreeGrafter"/>
</dbReference>
<dbReference type="Pfam" id="PF00789">
    <property type="entry name" value="UBX"/>
    <property type="match status" value="1"/>
</dbReference>
<dbReference type="EMBL" id="BACD03000008">
    <property type="protein sequence ID" value="GAO47398.1"/>
    <property type="molecule type" value="Genomic_DNA"/>
</dbReference>
<evidence type="ECO:0000259" key="4">
    <source>
        <dbReference type="PROSITE" id="PS51399"/>
    </source>
</evidence>
<dbReference type="GO" id="GO:0043161">
    <property type="term" value="P:proteasome-mediated ubiquitin-dependent protein catabolic process"/>
    <property type="evidence" value="ECO:0007669"/>
    <property type="project" value="TreeGrafter"/>
</dbReference>
<dbReference type="SMART" id="SM00553">
    <property type="entry name" value="SEP"/>
    <property type="match status" value="1"/>
</dbReference>
<dbReference type="SUPFAM" id="SSF54236">
    <property type="entry name" value="Ubiquitin-like"/>
    <property type="match status" value="1"/>
</dbReference>
<keyword evidence="6" id="KW-1185">Reference proteome</keyword>
<gene>
    <name evidence="5" type="ORF">G7K_1606-t1</name>
</gene>
<dbReference type="Gene3D" id="3.30.420.210">
    <property type="entry name" value="SEP domain"/>
    <property type="match status" value="1"/>
</dbReference>
<dbReference type="GO" id="GO:0031468">
    <property type="term" value="P:nuclear membrane reassembly"/>
    <property type="evidence" value="ECO:0007669"/>
    <property type="project" value="TreeGrafter"/>
</dbReference>
<dbReference type="PANTHER" id="PTHR23333">
    <property type="entry name" value="UBX DOMAIN CONTAINING PROTEIN"/>
    <property type="match status" value="1"/>
</dbReference>
<evidence type="ECO:0000256" key="1">
    <source>
        <dbReference type="ARBA" id="ARBA00022786"/>
    </source>
</evidence>
<reference evidence="5 6" key="1">
    <citation type="journal article" date="2011" name="J. Gen. Appl. Microbiol.">
        <title>Draft genome sequencing of the enigmatic yeast Saitoella complicata.</title>
        <authorList>
            <person name="Nishida H."/>
            <person name="Hamamoto M."/>
            <person name="Sugiyama J."/>
        </authorList>
    </citation>
    <scope>NUCLEOTIDE SEQUENCE [LARGE SCALE GENOMIC DNA]</scope>
    <source>
        <strain evidence="5 6">NRRL Y-17804</strain>
    </source>
</reference>
<dbReference type="GO" id="GO:0007030">
    <property type="term" value="P:Golgi organization"/>
    <property type="evidence" value="ECO:0007669"/>
    <property type="project" value="TreeGrafter"/>
</dbReference>
<keyword evidence="1" id="KW-0833">Ubl conjugation pathway</keyword>
<feature type="compositionally biased region" description="Basic and acidic residues" evidence="2">
    <location>
        <begin position="138"/>
        <end position="155"/>
    </location>
</feature>
<dbReference type="GO" id="GO:0005829">
    <property type="term" value="C:cytosol"/>
    <property type="evidence" value="ECO:0007669"/>
    <property type="project" value="TreeGrafter"/>
</dbReference>
<evidence type="ECO:0000259" key="3">
    <source>
        <dbReference type="PROSITE" id="PS50033"/>
    </source>
</evidence>
<proteinExistence type="predicted"/>
<dbReference type="Pfam" id="PF08059">
    <property type="entry name" value="SEP"/>
    <property type="match status" value="1"/>
</dbReference>
<dbReference type="Gene3D" id="1.10.8.10">
    <property type="entry name" value="DNA helicase RuvA subunit, C-terminal domain"/>
    <property type="match status" value="1"/>
</dbReference>
<dbReference type="InterPro" id="IPR001012">
    <property type="entry name" value="UBX_dom"/>
</dbReference>
<feature type="region of interest" description="Disordered" evidence="2">
    <location>
        <begin position="188"/>
        <end position="210"/>
    </location>
</feature>
<dbReference type="FunFam" id="3.30.420.210:FF:000002">
    <property type="entry name" value="UBX domain-containing protein 1"/>
    <property type="match status" value="1"/>
</dbReference>
<feature type="domain" description="UBX" evidence="3">
    <location>
        <begin position="323"/>
        <end position="400"/>
    </location>
</feature>
<accession>A0A0E9NC78</accession>
<dbReference type="GO" id="GO:0043130">
    <property type="term" value="F:ubiquitin binding"/>
    <property type="evidence" value="ECO:0007669"/>
    <property type="project" value="TreeGrafter"/>
</dbReference>
<dbReference type="AlphaFoldDB" id="A0A0E9NC78"/>
<sequence>MSKEEEKLNEFVGITGASLEQAQFFLDASNHDVEVAVSSFYENPDHYAAETAEEQEETQTDSPMTDPEEQQPVRNSNPVSRSSTPASGSGRPTGQSASGPRVTSFRDLMSRQDDDDDDDRQNFYTGGEKSGMAVQDPTNRDRNKLVDDILKKAEKGGQGNFDDDDLSDEEAPAQRSFFTGTGYKLGGDDVESEVIPDPHAAPAQPARREKVTRTLTFWKEGFSVDDGPLYRYDDPANQGILSAINSGRAPLSVLNVEFDQPVEVTVQRKMDESYQPPKKKFKPFEGSGNRLGSPAPVVAPTPARSTQAPSRGSTPASNFQIDTSAPHGTVQIRLADGTRLVTKFNHTHTVGDIYSFIDASRPGETGRSFVLQTTFPNRELTDKSQTVKEAGLVGAVVTQKYVPINTTILDTLNDMSSYC</sequence>
<feature type="region of interest" description="Disordered" evidence="2">
    <location>
        <begin position="44"/>
        <end position="169"/>
    </location>
</feature>